<keyword evidence="2 5" id="KW-0349">Heme</keyword>
<comment type="caution">
    <text evidence="8">The sequence shown here is derived from an EMBL/GenBank/DDBJ whole genome shotgun (WGS) entry which is preliminary data.</text>
</comment>
<keyword evidence="3 5" id="KW-0479">Metal-binding</keyword>
<dbReference type="InterPro" id="IPR036396">
    <property type="entry name" value="Cyt_P450_sf"/>
</dbReference>
<keyword evidence="4 5" id="KW-0408">Iron</keyword>
<evidence type="ECO:0000256" key="1">
    <source>
        <dbReference type="ARBA" id="ARBA00001971"/>
    </source>
</evidence>
<evidence type="ECO:0000256" key="3">
    <source>
        <dbReference type="ARBA" id="ARBA00022723"/>
    </source>
</evidence>
<evidence type="ECO:0000256" key="5">
    <source>
        <dbReference type="PIRSR" id="PIRSR602401-1"/>
    </source>
</evidence>
<dbReference type="PANTHER" id="PTHR24305">
    <property type="entry name" value="CYTOCHROME P450"/>
    <property type="match status" value="1"/>
</dbReference>
<comment type="similarity">
    <text evidence="6">Belongs to the cytochrome P450 family.</text>
</comment>
<keyword evidence="6" id="KW-0560">Oxidoreductase</keyword>
<sequence>MSQFKETFFHASGQASGIWTGNLWAGLVVVFTLAILIRRVIDITYNLYFHPLAHFPGPKFAAFSNIPYSYWFLGGRQPYKILELHRRYGPVVRTAPNELSFNSAQSWKDIYGFRQNHKTFIKSDFYDGGSFTGRGVHSIVSERGVDEHAQMRRYLSHAFSDRSLSEQEELIAKSIDKFVGKLGAAGAKSSGFDIGKGYEMMTFDIIGDLAFGETFGGLEKDQPHPWISIAMGALTQGALADVFKRFPMLGKTLSVLMSSQLKKLTEDTRTNEDMAIDLVNRRIARKTDRKDFMTRILEQRDPDEVSDLQLAAHASDFVLAGSETTATAMGTITYYLLRNPDIMARLQREIRAAFKSYGEICDKATLPLPYLKAVILEGLRMYPPLPFALPRVVPDPGDTVDGHYLPGGTIVSTNPIAASLDAANFKDPMAFKPERWMGANQEDILEASQPFSLGPRACLGRNLGWMELRTTISKVLWMYDLELADQSLDWHRDSKMHTLWMKPKLMVRVTKRAGA</sequence>
<name>A0AAN6T812_9PEZI</name>
<dbReference type="CDD" id="cd11058">
    <property type="entry name" value="CYP60B-like"/>
    <property type="match status" value="1"/>
</dbReference>
<dbReference type="GO" id="GO:0016705">
    <property type="term" value="F:oxidoreductase activity, acting on paired donors, with incorporation or reduction of molecular oxygen"/>
    <property type="evidence" value="ECO:0007669"/>
    <property type="project" value="InterPro"/>
</dbReference>
<keyword evidence="6" id="KW-0503">Monooxygenase</keyword>
<keyword evidence="9" id="KW-1185">Reference proteome</keyword>
<feature type="transmembrane region" description="Helical" evidence="7">
    <location>
        <begin position="21"/>
        <end position="41"/>
    </location>
</feature>
<dbReference type="InterPro" id="IPR001128">
    <property type="entry name" value="Cyt_P450"/>
</dbReference>
<dbReference type="EMBL" id="MU853362">
    <property type="protein sequence ID" value="KAK4108595.1"/>
    <property type="molecule type" value="Genomic_DNA"/>
</dbReference>
<keyword evidence="7" id="KW-1133">Transmembrane helix</keyword>
<dbReference type="RefSeq" id="XP_064666165.1">
    <property type="nucleotide sequence ID" value="XM_064817088.1"/>
</dbReference>
<dbReference type="FunFam" id="1.10.630.10:FF:000129">
    <property type="entry name" value="Benzoate 4-monooxygenase cytochrome P450"/>
    <property type="match status" value="1"/>
</dbReference>
<dbReference type="InterPro" id="IPR017972">
    <property type="entry name" value="Cyt_P450_CS"/>
</dbReference>
<dbReference type="PROSITE" id="PS00086">
    <property type="entry name" value="CYTOCHROME_P450"/>
    <property type="match status" value="1"/>
</dbReference>
<proteinExistence type="inferred from homology"/>
<gene>
    <name evidence="8" type="ORF">N656DRAFT_792469</name>
</gene>
<evidence type="ECO:0000256" key="2">
    <source>
        <dbReference type="ARBA" id="ARBA00022617"/>
    </source>
</evidence>
<dbReference type="InterPro" id="IPR002401">
    <property type="entry name" value="Cyt_P450_E_grp-I"/>
</dbReference>
<keyword evidence="7" id="KW-0812">Transmembrane</keyword>
<comment type="cofactor">
    <cofactor evidence="1 5">
        <name>heme</name>
        <dbReference type="ChEBI" id="CHEBI:30413"/>
    </cofactor>
</comment>
<protein>
    <submittedName>
        <fullName evidence="8">Cytochrome P450</fullName>
    </submittedName>
</protein>
<keyword evidence="7" id="KW-0472">Membrane</keyword>
<evidence type="ECO:0000256" key="4">
    <source>
        <dbReference type="ARBA" id="ARBA00023004"/>
    </source>
</evidence>
<reference evidence="8" key="1">
    <citation type="journal article" date="2023" name="Mol. Phylogenet. Evol.">
        <title>Genome-scale phylogeny and comparative genomics of the fungal order Sordariales.</title>
        <authorList>
            <person name="Hensen N."/>
            <person name="Bonometti L."/>
            <person name="Westerberg I."/>
            <person name="Brannstrom I.O."/>
            <person name="Guillou S."/>
            <person name="Cros-Aarteil S."/>
            <person name="Calhoun S."/>
            <person name="Haridas S."/>
            <person name="Kuo A."/>
            <person name="Mondo S."/>
            <person name="Pangilinan J."/>
            <person name="Riley R."/>
            <person name="LaButti K."/>
            <person name="Andreopoulos B."/>
            <person name="Lipzen A."/>
            <person name="Chen C."/>
            <person name="Yan M."/>
            <person name="Daum C."/>
            <person name="Ng V."/>
            <person name="Clum A."/>
            <person name="Steindorff A."/>
            <person name="Ohm R.A."/>
            <person name="Martin F."/>
            <person name="Silar P."/>
            <person name="Natvig D.O."/>
            <person name="Lalanne C."/>
            <person name="Gautier V."/>
            <person name="Ament-Velasquez S.L."/>
            <person name="Kruys A."/>
            <person name="Hutchinson M.I."/>
            <person name="Powell A.J."/>
            <person name="Barry K."/>
            <person name="Miller A.N."/>
            <person name="Grigoriev I.V."/>
            <person name="Debuchy R."/>
            <person name="Gladieux P."/>
            <person name="Hiltunen Thoren M."/>
            <person name="Johannesson H."/>
        </authorList>
    </citation>
    <scope>NUCLEOTIDE SEQUENCE</scope>
    <source>
        <strain evidence="8">CBS 508.74</strain>
    </source>
</reference>
<feature type="binding site" description="axial binding residue" evidence="5">
    <location>
        <position position="458"/>
    </location>
    <ligand>
        <name>heme</name>
        <dbReference type="ChEBI" id="CHEBI:30413"/>
    </ligand>
    <ligandPart>
        <name>Fe</name>
        <dbReference type="ChEBI" id="CHEBI:18248"/>
    </ligandPart>
</feature>
<dbReference type="AlphaFoldDB" id="A0AAN6T812"/>
<dbReference type="PRINTS" id="PR00463">
    <property type="entry name" value="EP450I"/>
</dbReference>
<dbReference type="GO" id="GO:0005506">
    <property type="term" value="F:iron ion binding"/>
    <property type="evidence" value="ECO:0007669"/>
    <property type="project" value="InterPro"/>
</dbReference>
<dbReference type="SUPFAM" id="SSF48264">
    <property type="entry name" value="Cytochrome P450"/>
    <property type="match status" value="1"/>
</dbReference>
<evidence type="ECO:0000256" key="6">
    <source>
        <dbReference type="RuleBase" id="RU000461"/>
    </source>
</evidence>
<dbReference type="GO" id="GO:0020037">
    <property type="term" value="F:heme binding"/>
    <property type="evidence" value="ECO:0007669"/>
    <property type="project" value="InterPro"/>
</dbReference>
<accession>A0AAN6T812</accession>
<organism evidence="8 9">
    <name type="scientific">Canariomyces notabilis</name>
    <dbReference type="NCBI Taxonomy" id="2074819"/>
    <lineage>
        <taxon>Eukaryota</taxon>
        <taxon>Fungi</taxon>
        <taxon>Dikarya</taxon>
        <taxon>Ascomycota</taxon>
        <taxon>Pezizomycotina</taxon>
        <taxon>Sordariomycetes</taxon>
        <taxon>Sordariomycetidae</taxon>
        <taxon>Sordariales</taxon>
        <taxon>Chaetomiaceae</taxon>
        <taxon>Canariomyces</taxon>
    </lineage>
</organism>
<dbReference type="InterPro" id="IPR050121">
    <property type="entry name" value="Cytochrome_P450_monoxygenase"/>
</dbReference>
<evidence type="ECO:0000256" key="7">
    <source>
        <dbReference type="SAM" id="Phobius"/>
    </source>
</evidence>
<dbReference type="GeneID" id="89941213"/>
<reference evidence="8" key="2">
    <citation type="submission" date="2023-05" db="EMBL/GenBank/DDBJ databases">
        <authorList>
            <consortium name="Lawrence Berkeley National Laboratory"/>
            <person name="Steindorff A."/>
            <person name="Hensen N."/>
            <person name="Bonometti L."/>
            <person name="Westerberg I."/>
            <person name="Brannstrom I.O."/>
            <person name="Guillou S."/>
            <person name="Cros-Aarteil S."/>
            <person name="Calhoun S."/>
            <person name="Haridas S."/>
            <person name="Kuo A."/>
            <person name="Mondo S."/>
            <person name="Pangilinan J."/>
            <person name="Riley R."/>
            <person name="Labutti K."/>
            <person name="Andreopoulos B."/>
            <person name="Lipzen A."/>
            <person name="Chen C."/>
            <person name="Yanf M."/>
            <person name="Daum C."/>
            <person name="Ng V."/>
            <person name="Clum A."/>
            <person name="Ohm R."/>
            <person name="Martin F."/>
            <person name="Silar P."/>
            <person name="Natvig D."/>
            <person name="Lalanne C."/>
            <person name="Gautier V."/>
            <person name="Ament-Velasquez S.L."/>
            <person name="Kruys A."/>
            <person name="Hutchinson M.I."/>
            <person name="Powell A.J."/>
            <person name="Barry K."/>
            <person name="Miller A.N."/>
            <person name="Grigoriev I.V."/>
            <person name="Debuchy R."/>
            <person name="Gladieux P."/>
            <person name="Thoren M.H."/>
            <person name="Johannesson H."/>
        </authorList>
    </citation>
    <scope>NUCLEOTIDE SEQUENCE</scope>
    <source>
        <strain evidence="8">CBS 508.74</strain>
    </source>
</reference>
<evidence type="ECO:0000313" key="9">
    <source>
        <dbReference type="Proteomes" id="UP001302812"/>
    </source>
</evidence>
<dbReference type="Pfam" id="PF00067">
    <property type="entry name" value="p450"/>
    <property type="match status" value="1"/>
</dbReference>
<dbReference type="PRINTS" id="PR00385">
    <property type="entry name" value="P450"/>
</dbReference>
<dbReference type="PANTHER" id="PTHR24305:SF161">
    <property type="entry name" value="P450, PUTATIVE (EUROFUNG)-RELATED"/>
    <property type="match status" value="1"/>
</dbReference>
<dbReference type="Proteomes" id="UP001302812">
    <property type="component" value="Unassembled WGS sequence"/>
</dbReference>
<evidence type="ECO:0000313" key="8">
    <source>
        <dbReference type="EMBL" id="KAK4108595.1"/>
    </source>
</evidence>
<dbReference type="Gene3D" id="1.10.630.10">
    <property type="entry name" value="Cytochrome P450"/>
    <property type="match status" value="1"/>
</dbReference>
<dbReference type="GO" id="GO:0004497">
    <property type="term" value="F:monooxygenase activity"/>
    <property type="evidence" value="ECO:0007669"/>
    <property type="project" value="UniProtKB-KW"/>
</dbReference>